<dbReference type="EMBL" id="LT598467">
    <property type="protein sequence ID" value="SCU96961.1"/>
    <property type="molecule type" value="Genomic_DNA"/>
</dbReference>
<evidence type="ECO:0000313" key="5">
    <source>
        <dbReference type="Proteomes" id="UP000191024"/>
    </source>
</evidence>
<name>A0A1G4K0B9_9SACH</name>
<dbReference type="OrthoDB" id="5395343at2759"/>
<dbReference type="GO" id="GO:0031261">
    <property type="term" value="C:DNA replication preinitiation complex"/>
    <property type="evidence" value="ECO:0007669"/>
    <property type="project" value="TreeGrafter"/>
</dbReference>
<feature type="region of interest" description="Disordered" evidence="1">
    <location>
        <begin position="503"/>
        <end position="538"/>
    </location>
</feature>
<dbReference type="Pfam" id="PF08639">
    <property type="entry name" value="Sld3_STD"/>
    <property type="match status" value="2"/>
</dbReference>
<evidence type="ECO:0000259" key="3">
    <source>
        <dbReference type="Pfam" id="PF18523"/>
    </source>
</evidence>
<accession>A0A1G4K0B9</accession>
<evidence type="ECO:0000256" key="1">
    <source>
        <dbReference type="SAM" id="MobiDB-lite"/>
    </source>
</evidence>
<feature type="compositionally biased region" description="Low complexity" evidence="1">
    <location>
        <begin position="513"/>
        <end position="524"/>
    </location>
</feature>
<dbReference type="InterPro" id="IPR041393">
    <property type="entry name" value="Sld3_N"/>
</dbReference>
<sequence length="733" mass="82581">MSTNKMELDFDVYENRRLLSSKDPDLELFWMCDDAITPDLVGSTANLPSNSINVNELPEILSEAQLPKHVLSKIRNCDSWIKHVMKETNSEGELSFYVLERYACKKWLRWRLSRVDILSLNDTTEYRKKDNEQYPSNIREWERKKNIQLLGLWNEDPAGHIVEDNEIAGKLDLKPPNKSQVTTWNKKRMVKKVGFENPKQYLIRKYYENVFALSLPIAYFVKSAMVKVRNFCQSASTSPESDLSLQVVLSRMTLTIDEFDMRHDTAGHDLVASSLGSPMIEEQRRKALASIGISAKPPKPVILALSDVIKAKEIKLQIILLLELIDINRMDTQFDNFEVKYKKRMEMRARNVAKLRRIRVGKGKKTRHRADRMKLDFCERVDIFVDKLCIIDSMLSTEIMGEHLPGDDDTIVGDVLDTLKEHTKSMADPTKEPSSQGFLTCVLIPYYAQRTPNAVSFIRQKIKGLSFNSNRKLGRSRSAIAERSFKHEDGSLRGSLVRSASSFSGMEAHDTTSDVSGDVSRRSSLPQNPPMLERKSQSQLGELLQLDNSSSIKPIKANRAGSDVLLTRLQKRQLSVTDLVSESQELDKTNSLGVREGLVNSRAQVKRSETMSFQRVGKRQSVKKRAFLIEEPAAIQVQATPFKPGGPVGGTKPGKKLTVVESPLVSLTRDEDSPGERAPIIGTAPATPGCQAQTTRDMIEVPGTGIKAANWVIASPQLPAKKRVRRRLFGSIE</sequence>
<reference evidence="5" key="1">
    <citation type="submission" date="2016-03" db="EMBL/GenBank/DDBJ databases">
        <authorList>
            <person name="Devillers H."/>
        </authorList>
    </citation>
    <scope>NUCLEOTIDE SEQUENCE [LARGE SCALE GENOMIC DNA]</scope>
</reference>
<dbReference type="PANTHER" id="PTHR28067:SF1">
    <property type="entry name" value="DNA REPLICATION REGULATOR SLD3"/>
    <property type="match status" value="1"/>
</dbReference>
<dbReference type="Gene3D" id="1.20.58.2130">
    <property type="match status" value="2"/>
</dbReference>
<dbReference type="InterPro" id="IPR013948">
    <property type="entry name" value="DNA_replication_reg_Sld3_C"/>
</dbReference>
<protein>
    <submittedName>
        <fullName evidence="4">LAMI_0F08372g1_1</fullName>
    </submittedName>
</protein>
<dbReference type="GO" id="GO:0006270">
    <property type="term" value="P:DNA replication initiation"/>
    <property type="evidence" value="ECO:0007669"/>
    <property type="project" value="InterPro"/>
</dbReference>
<feature type="domain" description="DNA replication regulator Sld3 C-terminal" evidence="2">
    <location>
        <begin position="307"/>
        <end position="643"/>
    </location>
</feature>
<organism evidence="4 5">
    <name type="scientific">Lachancea mirantina</name>
    <dbReference type="NCBI Taxonomy" id="1230905"/>
    <lineage>
        <taxon>Eukaryota</taxon>
        <taxon>Fungi</taxon>
        <taxon>Dikarya</taxon>
        <taxon>Ascomycota</taxon>
        <taxon>Saccharomycotina</taxon>
        <taxon>Saccharomycetes</taxon>
        <taxon>Saccharomycetales</taxon>
        <taxon>Saccharomycetaceae</taxon>
        <taxon>Lachancea</taxon>
    </lineage>
</organism>
<dbReference type="STRING" id="1230905.A0A1G4K0B9"/>
<dbReference type="AlphaFoldDB" id="A0A1G4K0B9"/>
<evidence type="ECO:0000313" key="4">
    <source>
        <dbReference type="EMBL" id="SCU96961.1"/>
    </source>
</evidence>
<proteinExistence type="predicted"/>
<feature type="domain" description="DNA replication regulator Sld3 C-terminal" evidence="2">
    <location>
        <begin position="198"/>
        <end position="266"/>
    </location>
</feature>
<evidence type="ECO:0000259" key="2">
    <source>
        <dbReference type="Pfam" id="PF08639"/>
    </source>
</evidence>
<feature type="region of interest" description="Disordered" evidence="1">
    <location>
        <begin position="668"/>
        <end position="690"/>
    </location>
</feature>
<feature type="domain" description="Sld3 N-terminal" evidence="3">
    <location>
        <begin position="40"/>
        <end position="155"/>
    </location>
</feature>
<dbReference type="PANTHER" id="PTHR28067">
    <property type="entry name" value="DNA REPLICATION REGULATOR SLD3"/>
    <property type="match status" value="1"/>
</dbReference>
<dbReference type="Pfam" id="PF18523">
    <property type="entry name" value="Sld3_N"/>
    <property type="match status" value="1"/>
</dbReference>
<dbReference type="InterPro" id="IPR042511">
    <property type="entry name" value="Sld3"/>
</dbReference>
<dbReference type="Proteomes" id="UP000191024">
    <property type="component" value="Chromosome F"/>
</dbReference>
<keyword evidence="5" id="KW-1185">Reference proteome</keyword>
<gene>
    <name evidence="4" type="ORF">LAMI_0F08372G</name>
</gene>